<dbReference type="GO" id="GO:0004222">
    <property type="term" value="F:metalloendopeptidase activity"/>
    <property type="evidence" value="ECO:0007669"/>
    <property type="project" value="InterPro"/>
</dbReference>
<evidence type="ECO:0000256" key="7">
    <source>
        <dbReference type="ARBA" id="ARBA00022833"/>
    </source>
</evidence>
<dbReference type="InterPro" id="IPR020549">
    <property type="entry name" value="YbeY_CS"/>
</dbReference>
<dbReference type="PROSITE" id="PS01306">
    <property type="entry name" value="UPF0054"/>
    <property type="match status" value="1"/>
</dbReference>
<sequence length="156" mass="17494">MSQTTVDLQLASTCAELPTEADIELWVGTSLRILEQDESAELTVRIVDETEALELNKTYRQRDYPTNVLSFPFEAPVELPVRLLGDLVVCAPVIEREAAAQGKALSAHWTHMIVHGTLHLLGYDHIDDDEAVVMERLEQRILEALGYADPYADDYV</sequence>
<keyword evidence="7 8" id="KW-0862">Zinc</keyword>
<dbReference type="GO" id="GO:0005737">
    <property type="term" value="C:cytoplasm"/>
    <property type="evidence" value="ECO:0007669"/>
    <property type="project" value="UniProtKB-SubCell"/>
</dbReference>
<feature type="binding site" evidence="8">
    <location>
        <position position="115"/>
    </location>
    <ligand>
        <name>Zn(2+)</name>
        <dbReference type="ChEBI" id="CHEBI:29105"/>
        <note>catalytic</note>
    </ligand>
</feature>
<comment type="cofactor">
    <cofactor evidence="8">
        <name>Zn(2+)</name>
        <dbReference type="ChEBI" id="CHEBI:29105"/>
    </cofactor>
    <text evidence="8">Binds 1 zinc ion.</text>
</comment>
<dbReference type="InterPro" id="IPR023091">
    <property type="entry name" value="MetalPrtase_cat_dom_sf_prd"/>
</dbReference>
<dbReference type="RefSeq" id="WP_034773890.1">
    <property type="nucleotide sequence ID" value="NZ_JPER01000001.1"/>
</dbReference>
<dbReference type="HAMAP" id="MF_00009">
    <property type="entry name" value="Endoribonucl_YbeY"/>
    <property type="match status" value="1"/>
</dbReference>
<dbReference type="EMBL" id="JPER01000001">
    <property type="protein sequence ID" value="KFZ31556.1"/>
    <property type="molecule type" value="Genomic_DNA"/>
</dbReference>
<evidence type="ECO:0000256" key="5">
    <source>
        <dbReference type="ARBA" id="ARBA00022759"/>
    </source>
</evidence>
<dbReference type="PANTHER" id="PTHR46986">
    <property type="entry name" value="ENDORIBONUCLEASE YBEY, CHLOROPLASTIC"/>
    <property type="match status" value="1"/>
</dbReference>
<dbReference type="GO" id="GO:0008270">
    <property type="term" value="F:zinc ion binding"/>
    <property type="evidence" value="ECO:0007669"/>
    <property type="project" value="UniProtKB-UniRule"/>
</dbReference>
<dbReference type="GO" id="GO:0006364">
    <property type="term" value="P:rRNA processing"/>
    <property type="evidence" value="ECO:0007669"/>
    <property type="project" value="UniProtKB-UniRule"/>
</dbReference>
<feature type="binding site" evidence="8">
    <location>
        <position position="119"/>
    </location>
    <ligand>
        <name>Zn(2+)</name>
        <dbReference type="ChEBI" id="CHEBI:29105"/>
        <note>catalytic</note>
    </ligand>
</feature>
<dbReference type="NCBIfam" id="TIGR00043">
    <property type="entry name" value="rRNA maturation RNase YbeY"/>
    <property type="match status" value="1"/>
</dbReference>
<keyword evidence="8" id="KW-0698">rRNA processing</keyword>
<dbReference type="Proteomes" id="UP000054363">
    <property type="component" value="Unassembled WGS sequence"/>
</dbReference>
<proteinExistence type="inferred from homology"/>
<dbReference type="STRING" id="435908.IDSA_02275"/>
<evidence type="ECO:0000256" key="2">
    <source>
        <dbReference type="ARBA" id="ARBA00022517"/>
    </source>
</evidence>
<dbReference type="Gene3D" id="3.40.390.30">
    <property type="entry name" value="Metalloproteases ('zincins'), catalytic domain"/>
    <property type="match status" value="1"/>
</dbReference>
<evidence type="ECO:0000313" key="10">
    <source>
        <dbReference type="Proteomes" id="UP000054363"/>
    </source>
</evidence>
<evidence type="ECO:0000256" key="4">
    <source>
        <dbReference type="ARBA" id="ARBA00022723"/>
    </source>
</evidence>
<dbReference type="InterPro" id="IPR002036">
    <property type="entry name" value="YbeY"/>
</dbReference>
<dbReference type="SUPFAM" id="SSF55486">
    <property type="entry name" value="Metalloproteases ('zincins'), catalytic domain"/>
    <property type="match status" value="1"/>
</dbReference>
<comment type="caution">
    <text evidence="9">The sequence shown here is derived from an EMBL/GenBank/DDBJ whole genome shotgun (WGS) entry which is preliminary data.</text>
</comment>
<evidence type="ECO:0000256" key="8">
    <source>
        <dbReference type="HAMAP-Rule" id="MF_00009"/>
    </source>
</evidence>
<evidence type="ECO:0000313" key="9">
    <source>
        <dbReference type="EMBL" id="KFZ31556.1"/>
    </source>
</evidence>
<keyword evidence="3 8" id="KW-0540">Nuclease</keyword>
<keyword evidence="2 8" id="KW-0690">Ribosome biogenesis</keyword>
<evidence type="ECO:0000256" key="6">
    <source>
        <dbReference type="ARBA" id="ARBA00022801"/>
    </source>
</evidence>
<protein>
    <recommendedName>
        <fullName evidence="8">Endoribonuclease YbeY</fullName>
        <ecNumber evidence="8">3.1.-.-</ecNumber>
    </recommendedName>
</protein>
<keyword evidence="4 8" id="KW-0479">Metal-binding</keyword>
<dbReference type="GO" id="GO:0004521">
    <property type="term" value="F:RNA endonuclease activity"/>
    <property type="evidence" value="ECO:0007669"/>
    <property type="project" value="UniProtKB-UniRule"/>
</dbReference>
<keyword evidence="8" id="KW-0963">Cytoplasm</keyword>
<dbReference type="eggNOG" id="COG0319">
    <property type="taxonomic scope" value="Bacteria"/>
</dbReference>
<feature type="binding site" evidence="8">
    <location>
        <position position="125"/>
    </location>
    <ligand>
        <name>Zn(2+)</name>
        <dbReference type="ChEBI" id="CHEBI:29105"/>
        <note>catalytic</note>
    </ligand>
</feature>
<dbReference type="OrthoDB" id="9807740at2"/>
<comment type="function">
    <text evidence="8">Single strand-specific metallo-endoribonuclease involved in late-stage 70S ribosome quality control and in maturation of the 3' terminus of the 16S rRNA.</text>
</comment>
<comment type="similarity">
    <text evidence="1 8">Belongs to the endoribonuclease YbeY family.</text>
</comment>
<name>A0A094JG66_9GAMM</name>
<dbReference type="AlphaFoldDB" id="A0A094JG66"/>
<gene>
    <name evidence="8" type="primary">ybeY</name>
    <name evidence="9" type="ORF">IDSA_02275</name>
</gene>
<evidence type="ECO:0000256" key="1">
    <source>
        <dbReference type="ARBA" id="ARBA00010875"/>
    </source>
</evidence>
<comment type="subcellular location">
    <subcellularLocation>
        <location evidence="8">Cytoplasm</location>
    </subcellularLocation>
</comment>
<evidence type="ECO:0000256" key="3">
    <source>
        <dbReference type="ARBA" id="ARBA00022722"/>
    </source>
</evidence>
<organism evidence="9 10">
    <name type="scientific">Pseudidiomarina salinarum</name>
    <dbReference type="NCBI Taxonomy" id="435908"/>
    <lineage>
        <taxon>Bacteria</taxon>
        <taxon>Pseudomonadati</taxon>
        <taxon>Pseudomonadota</taxon>
        <taxon>Gammaproteobacteria</taxon>
        <taxon>Alteromonadales</taxon>
        <taxon>Idiomarinaceae</taxon>
        <taxon>Pseudidiomarina</taxon>
    </lineage>
</organism>
<keyword evidence="6 8" id="KW-0378">Hydrolase</keyword>
<dbReference type="EC" id="3.1.-.-" evidence="8"/>
<keyword evidence="10" id="KW-1185">Reference proteome</keyword>
<dbReference type="Pfam" id="PF02130">
    <property type="entry name" value="YbeY"/>
    <property type="match status" value="1"/>
</dbReference>
<keyword evidence="5 8" id="KW-0255">Endonuclease</keyword>
<reference evidence="9 10" key="1">
    <citation type="submission" date="2014-06" db="EMBL/GenBank/DDBJ databases">
        <title>The draft genome sequence of Idiomarina salinarum ISL-52.</title>
        <authorList>
            <person name="Du J."/>
            <person name="Shao Z."/>
        </authorList>
    </citation>
    <scope>NUCLEOTIDE SEQUENCE [LARGE SCALE GENOMIC DNA]</scope>
    <source>
        <strain evidence="9 10">ISL-52</strain>
    </source>
</reference>
<accession>A0A094JG66</accession>
<dbReference type="PANTHER" id="PTHR46986:SF1">
    <property type="entry name" value="ENDORIBONUCLEASE YBEY, CHLOROPLASTIC"/>
    <property type="match status" value="1"/>
</dbReference>